<proteinExistence type="predicted"/>
<evidence type="ECO:0000313" key="1">
    <source>
        <dbReference type="EMBL" id="KAH8015999.1"/>
    </source>
</evidence>
<gene>
    <name evidence="1" type="ORF">K3G42_011047</name>
</gene>
<dbReference type="EMBL" id="CM037614">
    <property type="protein sequence ID" value="KAH8015999.1"/>
    <property type="molecule type" value="Genomic_DNA"/>
</dbReference>
<reference evidence="1" key="1">
    <citation type="submission" date="2021-08" db="EMBL/GenBank/DDBJ databases">
        <title>The first chromosome-level gecko genome reveals the dynamic sex chromosomes of Neotropical dwarf geckos (Sphaerodactylidae: Sphaerodactylus).</title>
        <authorList>
            <person name="Pinto B.J."/>
            <person name="Keating S.E."/>
            <person name="Gamble T."/>
        </authorList>
    </citation>
    <scope>NUCLEOTIDE SEQUENCE</scope>
    <source>
        <strain evidence="1">TG3544</strain>
    </source>
</reference>
<accession>A0ACB8G905</accession>
<keyword evidence="2" id="KW-1185">Reference proteome</keyword>
<protein>
    <submittedName>
        <fullName evidence="1">Uncharacterized protein</fullName>
    </submittedName>
</protein>
<dbReference type="Proteomes" id="UP000827872">
    <property type="component" value="Linkage Group LG01"/>
</dbReference>
<organism evidence="1 2">
    <name type="scientific">Sphaerodactylus townsendi</name>
    <dbReference type="NCBI Taxonomy" id="933632"/>
    <lineage>
        <taxon>Eukaryota</taxon>
        <taxon>Metazoa</taxon>
        <taxon>Chordata</taxon>
        <taxon>Craniata</taxon>
        <taxon>Vertebrata</taxon>
        <taxon>Euteleostomi</taxon>
        <taxon>Lepidosauria</taxon>
        <taxon>Squamata</taxon>
        <taxon>Bifurcata</taxon>
        <taxon>Gekkota</taxon>
        <taxon>Sphaerodactylidae</taxon>
        <taxon>Sphaerodactylus</taxon>
    </lineage>
</organism>
<evidence type="ECO:0000313" key="2">
    <source>
        <dbReference type="Proteomes" id="UP000827872"/>
    </source>
</evidence>
<comment type="caution">
    <text evidence="1">The sequence shown here is derived from an EMBL/GenBank/DDBJ whole genome shotgun (WGS) entry which is preliminary data.</text>
</comment>
<sequence>MAMLLLLQQLSGQAEGKAAERSNLGPASDYQSNDGQSRSTTWPGYCEASFSRYLAFRGLDKSTGSFQYLPSQVCQIFLACGNSHNMGLSHNIPVPLSEAQELVDEEVEFVLLVQMPILQIPVRLRPSRNRLSNSSGQPHVG</sequence>
<name>A0ACB8G905_9SAUR</name>